<dbReference type="Proteomes" id="UP000696573">
    <property type="component" value="Unassembled WGS sequence"/>
</dbReference>
<dbReference type="PANTHER" id="PTHR37948:SF1">
    <property type="entry name" value="BLL5189 PROTEIN"/>
    <property type="match status" value="1"/>
</dbReference>
<reference evidence="3" key="1">
    <citation type="submission" date="2021-10" db="EMBL/GenBank/DDBJ databases">
        <authorList>
            <person name="Piombo E."/>
        </authorList>
    </citation>
    <scope>NUCLEOTIDE SEQUENCE</scope>
</reference>
<evidence type="ECO:0000313" key="3">
    <source>
        <dbReference type="EMBL" id="CAH0025868.1"/>
    </source>
</evidence>
<accession>A0A9N9YJ83</accession>
<dbReference type="SUPFAM" id="SSF160631">
    <property type="entry name" value="SMI1/KNR4-like"/>
    <property type="match status" value="1"/>
</dbReference>
<proteinExistence type="predicted"/>
<feature type="region of interest" description="Disordered" evidence="1">
    <location>
        <begin position="106"/>
        <end position="125"/>
    </location>
</feature>
<dbReference type="InterPro" id="IPR037883">
    <property type="entry name" value="Knr4/Smi1-like_sf"/>
</dbReference>
<evidence type="ECO:0000313" key="4">
    <source>
        <dbReference type="Proteomes" id="UP000696573"/>
    </source>
</evidence>
<sequence>MATLSYIDQADHGESGYFVRHNISDLVSSLLEPVNATEGLRKISRLAQLLLLSDQIDQAYALLCALYEHQEAILPPSSLSNYALQIGTRPFSHFWEAYPIYPYPGKAPEKPEDPDAASARRKTQQWHEYRECTRTGWMLEHCNLPEPADPHKWRETDDEPMIAMCARLLAKDKTPGQYPSEQRMREALDAAKKLYARPQAPITEWKFKWDGNKTVRRHSYLLYRRLIVELAIRLGELETAAEILSMGLRLDGFNDVDGGQLERYLVLPGIYDVLPLLAKRGKEGSPFYIETEDADAMVKEVKAALELRAREGRQWSLAPEKVGWKELLDRLAKGAWAVNRTEYEGQGLTCAEDILHSPATEEEIVEAEAKVGELPPDFKEMVRIANGFYGGWHFLGGGINGLEDIDLADDDVENFMWSMSLDLDEDVYSKVIALSPATECDGYMHFMISPAHWRNPGSGENFKDGQYPYWQWASWLCSDDVWYSFRDWVAGEVERVEAMLSLVIISMADFTARRRHNIKQNELLLDQIQPLVTNIEPRPSEPNTSSKSIKRKANSSRAPTRQSKRIATANARPVYNDDQQVVTSTPRGKAKTTRAANTKRAPSASASVPGSDVESSKDVEAIVAGWTAWTSEAGEPSRDDAGTFHFESHPDFRPNKSPEEIIREGSFGGSYWRPLFSKRLRITVQDDWRELPASWTAGLDVDTYLTSASYSPEVNKYGVACGQSIEEWEAAGWIAHEHDVRGWFQWYCRFWMGRRCDDDGRQISRWKKCVGETGRWRRTLLKKYVALGIRSVFADDDDDDDGVGDVSPVVHQTCHHWAYEVRQDALEQFWAEAK</sequence>
<dbReference type="PANTHER" id="PTHR37948">
    <property type="entry name" value="ZGC:113208"/>
    <property type="match status" value="1"/>
</dbReference>
<keyword evidence="4" id="KW-1185">Reference proteome</keyword>
<comment type="caution">
    <text evidence="3">The sequence shown here is derived from an EMBL/GenBank/DDBJ whole genome shotgun (WGS) entry which is preliminary data.</text>
</comment>
<protein>
    <recommendedName>
        <fullName evidence="2">Knr4/Smi1-like domain-containing protein</fullName>
    </recommendedName>
</protein>
<dbReference type="OrthoDB" id="2788868at2759"/>
<evidence type="ECO:0000256" key="1">
    <source>
        <dbReference type="SAM" id="MobiDB-lite"/>
    </source>
</evidence>
<dbReference type="AlphaFoldDB" id="A0A9N9YJ83"/>
<feature type="compositionally biased region" description="Basic and acidic residues" evidence="1">
    <location>
        <begin position="635"/>
        <end position="659"/>
    </location>
</feature>
<name>A0A9N9YJ83_9HYPO</name>
<feature type="compositionally biased region" description="Polar residues" evidence="1">
    <location>
        <begin position="577"/>
        <end position="586"/>
    </location>
</feature>
<dbReference type="InterPro" id="IPR018958">
    <property type="entry name" value="Knr4/Smi1-like_dom"/>
</dbReference>
<feature type="region of interest" description="Disordered" evidence="1">
    <location>
        <begin position="630"/>
        <end position="659"/>
    </location>
</feature>
<gene>
    <name evidence="3" type="ORF">CRHIZ90672A_00008573</name>
</gene>
<dbReference type="SMART" id="SM00860">
    <property type="entry name" value="SMI1_KNR4"/>
    <property type="match status" value="1"/>
</dbReference>
<feature type="region of interest" description="Disordered" evidence="1">
    <location>
        <begin position="534"/>
        <end position="616"/>
    </location>
</feature>
<feature type="domain" description="Knr4/Smi1-like" evidence="2">
    <location>
        <begin position="358"/>
        <end position="491"/>
    </location>
</feature>
<organism evidence="3 4">
    <name type="scientific">Clonostachys rhizophaga</name>
    <dbReference type="NCBI Taxonomy" id="160324"/>
    <lineage>
        <taxon>Eukaryota</taxon>
        <taxon>Fungi</taxon>
        <taxon>Dikarya</taxon>
        <taxon>Ascomycota</taxon>
        <taxon>Pezizomycotina</taxon>
        <taxon>Sordariomycetes</taxon>
        <taxon>Hypocreomycetidae</taxon>
        <taxon>Hypocreales</taxon>
        <taxon>Bionectriaceae</taxon>
        <taxon>Clonostachys</taxon>
    </lineage>
</organism>
<dbReference type="Gene3D" id="3.40.1580.10">
    <property type="entry name" value="SMI1/KNR4-like"/>
    <property type="match status" value="1"/>
</dbReference>
<evidence type="ECO:0000259" key="2">
    <source>
        <dbReference type="SMART" id="SM00860"/>
    </source>
</evidence>
<dbReference type="EMBL" id="CABFNQ020000715">
    <property type="protein sequence ID" value="CAH0025868.1"/>
    <property type="molecule type" value="Genomic_DNA"/>
</dbReference>